<dbReference type="InterPro" id="IPR003661">
    <property type="entry name" value="HisK_dim/P_dom"/>
</dbReference>
<dbReference type="RefSeq" id="WP_065678687.1">
    <property type="nucleotide sequence ID" value="NZ_AP025460.1"/>
</dbReference>
<evidence type="ECO:0000259" key="15">
    <source>
        <dbReference type="PROSITE" id="PS50109"/>
    </source>
</evidence>
<dbReference type="PANTHER" id="PTHR45528">
    <property type="entry name" value="SENSOR HISTIDINE KINASE CPXA"/>
    <property type="match status" value="1"/>
</dbReference>
<name>A0A1C3IN46_9VIBR</name>
<dbReference type="InterPro" id="IPR050398">
    <property type="entry name" value="HssS/ArlS-like"/>
</dbReference>
<protein>
    <recommendedName>
        <fullName evidence="3">histidine kinase</fullName>
        <ecNumber evidence="3">2.7.13.3</ecNumber>
    </recommendedName>
</protein>
<evidence type="ECO:0000256" key="5">
    <source>
        <dbReference type="ARBA" id="ARBA00022553"/>
    </source>
</evidence>
<dbReference type="InterPro" id="IPR036890">
    <property type="entry name" value="HATPase_C_sf"/>
</dbReference>
<keyword evidence="9 16" id="KW-0418">Kinase</keyword>
<comment type="catalytic activity">
    <reaction evidence="1">
        <text>ATP + protein L-histidine = ADP + protein N-phospho-L-histidine.</text>
        <dbReference type="EC" id="2.7.13.3"/>
    </reaction>
</comment>
<keyword evidence="13 14" id="KW-0472">Membrane</keyword>
<evidence type="ECO:0000256" key="9">
    <source>
        <dbReference type="ARBA" id="ARBA00022777"/>
    </source>
</evidence>
<dbReference type="SUPFAM" id="SSF47384">
    <property type="entry name" value="Homodimeric domain of signal transducing histidine kinase"/>
    <property type="match status" value="1"/>
</dbReference>
<evidence type="ECO:0000313" key="17">
    <source>
        <dbReference type="Proteomes" id="UP000092876"/>
    </source>
</evidence>
<keyword evidence="6 16" id="KW-0808">Transferase</keyword>
<dbReference type="CDD" id="cd00082">
    <property type="entry name" value="HisKA"/>
    <property type="match status" value="1"/>
</dbReference>
<feature type="transmembrane region" description="Helical" evidence="14">
    <location>
        <begin position="9"/>
        <end position="30"/>
    </location>
</feature>
<evidence type="ECO:0000256" key="2">
    <source>
        <dbReference type="ARBA" id="ARBA00004651"/>
    </source>
</evidence>
<proteinExistence type="predicted"/>
<keyword evidence="11 14" id="KW-1133">Transmembrane helix</keyword>
<dbReference type="PROSITE" id="PS50109">
    <property type="entry name" value="HIS_KIN"/>
    <property type="match status" value="1"/>
</dbReference>
<dbReference type="PANTHER" id="PTHR45528:SF1">
    <property type="entry name" value="SENSOR HISTIDINE KINASE CPXA"/>
    <property type="match status" value="1"/>
</dbReference>
<dbReference type="Pfam" id="PF00512">
    <property type="entry name" value="HisKA"/>
    <property type="match status" value="1"/>
</dbReference>
<dbReference type="GO" id="GO:0005886">
    <property type="term" value="C:plasma membrane"/>
    <property type="evidence" value="ECO:0007669"/>
    <property type="project" value="UniProtKB-SubCell"/>
</dbReference>
<evidence type="ECO:0000256" key="14">
    <source>
        <dbReference type="SAM" id="Phobius"/>
    </source>
</evidence>
<keyword evidence="7 14" id="KW-0812">Transmembrane</keyword>
<evidence type="ECO:0000256" key="10">
    <source>
        <dbReference type="ARBA" id="ARBA00022840"/>
    </source>
</evidence>
<evidence type="ECO:0000256" key="11">
    <source>
        <dbReference type="ARBA" id="ARBA00022989"/>
    </source>
</evidence>
<gene>
    <name evidence="16" type="primary">cusS_2</name>
    <name evidence="16" type="ORF">VAT7223_01371</name>
</gene>
<evidence type="ECO:0000256" key="1">
    <source>
        <dbReference type="ARBA" id="ARBA00000085"/>
    </source>
</evidence>
<dbReference type="AlphaFoldDB" id="A0A1C3IN46"/>
<keyword evidence="10" id="KW-0067">ATP-binding</keyword>
<evidence type="ECO:0000256" key="3">
    <source>
        <dbReference type="ARBA" id="ARBA00012438"/>
    </source>
</evidence>
<evidence type="ECO:0000256" key="4">
    <source>
        <dbReference type="ARBA" id="ARBA00022475"/>
    </source>
</evidence>
<evidence type="ECO:0000256" key="13">
    <source>
        <dbReference type="ARBA" id="ARBA00023136"/>
    </source>
</evidence>
<organism evidence="16 17">
    <name type="scientific">Vibrio atlanticus</name>
    <dbReference type="NCBI Taxonomy" id="693153"/>
    <lineage>
        <taxon>Bacteria</taxon>
        <taxon>Pseudomonadati</taxon>
        <taxon>Pseudomonadota</taxon>
        <taxon>Gammaproteobacteria</taxon>
        <taxon>Vibrionales</taxon>
        <taxon>Vibrionaceae</taxon>
        <taxon>Vibrio</taxon>
    </lineage>
</organism>
<evidence type="ECO:0000256" key="7">
    <source>
        <dbReference type="ARBA" id="ARBA00022692"/>
    </source>
</evidence>
<dbReference type="GO" id="GO:0005524">
    <property type="term" value="F:ATP binding"/>
    <property type="evidence" value="ECO:0007669"/>
    <property type="project" value="UniProtKB-KW"/>
</dbReference>
<keyword evidence="8" id="KW-0547">Nucleotide-binding</keyword>
<dbReference type="SMART" id="SM00388">
    <property type="entry name" value="HisKA"/>
    <property type="match status" value="1"/>
</dbReference>
<dbReference type="Proteomes" id="UP000092876">
    <property type="component" value="Unassembled WGS sequence"/>
</dbReference>
<keyword evidence="4" id="KW-1003">Cell membrane</keyword>
<evidence type="ECO:0000256" key="8">
    <source>
        <dbReference type="ARBA" id="ARBA00022741"/>
    </source>
</evidence>
<accession>A0A1C3IN46</accession>
<evidence type="ECO:0000313" key="16">
    <source>
        <dbReference type="EMBL" id="SBS62836.1"/>
    </source>
</evidence>
<keyword evidence="5" id="KW-0597">Phosphoprotein</keyword>
<dbReference type="InterPro" id="IPR005467">
    <property type="entry name" value="His_kinase_dom"/>
</dbReference>
<dbReference type="GO" id="GO:0000155">
    <property type="term" value="F:phosphorelay sensor kinase activity"/>
    <property type="evidence" value="ECO:0007669"/>
    <property type="project" value="InterPro"/>
</dbReference>
<reference evidence="17" key="1">
    <citation type="submission" date="2016-06" db="EMBL/GenBank/DDBJ databases">
        <authorList>
            <person name="Rodrigo-Torres Lidia"/>
            <person name="Arahal R.David."/>
        </authorList>
    </citation>
    <scope>NUCLEOTIDE SEQUENCE [LARGE SCALE GENOMIC DNA]</scope>
    <source>
        <strain evidence="17">CECT 7223</strain>
    </source>
</reference>
<evidence type="ECO:0000256" key="12">
    <source>
        <dbReference type="ARBA" id="ARBA00023012"/>
    </source>
</evidence>
<dbReference type="EMBL" id="FLQP01000017">
    <property type="protein sequence ID" value="SBS62836.1"/>
    <property type="molecule type" value="Genomic_DNA"/>
</dbReference>
<dbReference type="InterPro" id="IPR036097">
    <property type="entry name" value="HisK_dim/P_sf"/>
</dbReference>
<feature type="transmembrane region" description="Helical" evidence="14">
    <location>
        <begin position="152"/>
        <end position="174"/>
    </location>
</feature>
<dbReference type="EC" id="2.7.13.3" evidence="3"/>
<feature type="domain" description="Histidine kinase" evidence="15">
    <location>
        <begin position="229"/>
        <end position="420"/>
    </location>
</feature>
<comment type="subcellular location">
    <subcellularLocation>
        <location evidence="2">Cell membrane</location>
        <topology evidence="2">Multi-pass membrane protein</topology>
    </subcellularLocation>
</comment>
<keyword evidence="12" id="KW-0902">Two-component regulatory system</keyword>
<dbReference type="SUPFAM" id="SSF55874">
    <property type="entry name" value="ATPase domain of HSP90 chaperone/DNA topoisomerase II/histidine kinase"/>
    <property type="match status" value="1"/>
</dbReference>
<evidence type="ECO:0000256" key="6">
    <source>
        <dbReference type="ARBA" id="ARBA00022679"/>
    </source>
</evidence>
<dbReference type="Gene3D" id="1.10.287.130">
    <property type="match status" value="1"/>
</dbReference>
<sequence>MPSLRKRIYTFLALSLVTILIFLCVLGYVIQKASINTDTKNMMVYYGLFIEENALEQDLANLQRGGLIAAYHDVNQLPSYIREAFPWQSMGSESLYEKELTNLDNENVYAYALKYRLKDQRGDVFIISEYLETLENQMQYEQSIWYENTLKLLVAGSLLLISIVLIFLLFYYILIKPIRSLSLWLSDPTQPIPHNRIKYQELLAIVQSYENNLEKQKEIIKKEELFLSTMSHELRTPIAIISSSVELLDRLGVEEKVSRINNRISYAISNMNYLAKTLLWLSRKNNQPLSTEIVDLSELIYQVIKDNEYLLEGRDTELSIACNIEPEYEIQDNYGAVHLAIVNLIRNALQYSADGQILVVLKGGVMTIENPYEKDFEQANDIESYGYGLYLVEKICVARGYRFSIDYQPESVVATLRLKC</sequence>
<dbReference type="GeneID" id="94233152"/>